<reference evidence="2" key="1">
    <citation type="submission" date="2019-11" db="UniProtKB">
        <authorList>
            <consortium name="WormBaseParasite"/>
        </authorList>
    </citation>
    <scope>IDENTIFICATION</scope>
</reference>
<feature type="signal peptide" evidence="1">
    <location>
        <begin position="1"/>
        <end position="16"/>
    </location>
</feature>
<accession>A0A5K3EET3</accession>
<evidence type="ECO:0000256" key="1">
    <source>
        <dbReference type="SAM" id="SignalP"/>
    </source>
</evidence>
<keyword evidence="1" id="KW-0732">Signal</keyword>
<feature type="chain" id="PRO_5024290854" evidence="1">
    <location>
        <begin position="17"/>
        <end position="86"/>
    </location>
</feature>
<name>A0A5K3EET3_MESCO</name>
<protein>
    <submittedName>
        <fullName evidence="2">CUB domain-containing protein</fullName>
    </submittedName>
</protein>
<dbReference type="AlphaFoldDB" id="A0A5K3EET3"/>
<dbReference type="WBParaSite" id="MCU_000007-RA">
    <property type="protein sequence ID" value="MCU_000007-RA"/>
    <property type="gene ID" value="MCU_000007"/>
</dbReference>
<evidence type="ECO:0000313" key="2">
    <source>
        <dbReference type="WBParaSite" id="MCU_000007-RA"/>
    </source>
</evidence>
<organism evidence="2">
    <name type="scientific">Mesocestoides corti</name>
    <name type="common">Flatworm</name>
    <dbReference type="NCBI Taxonomy" id="53468"/>
    <lineage>
        <taxon>Eukaryota</taxon>
        <taxon>Metazoa</taxon>
        <taxon>Spiralia</taxon>
        <taxon>Lophotrochozoa</taxon>
        <taxon>Platyhelminthes</taxon>
        <taxon>Cestoda</taxon>
        <taxon>Eucestoda</taxon>
        <taxon>Cyclophyllidea</taxon>
        <taxon>Mesocestoididae</taxon>
        <taxon>Mesocestoides</taxon>
    </lineage>
</organism>
<sequence length="86" mass="10086">MLSFSFVLFIISDNLCEYGATWRLVEQEQIQYIEFELFGDIKSSSGFISLVFSKDPYFMGPVAYHCSHYDVMDLNVFVDWYPPFSL</sequence>
<proteinExistence type="predicted"/>